<dbReference type="Pfam" id="PF06666">
    <property type="entry name" value="DUF1173"/>
    <property type="match status" value="1"/>
</dbReference>
<evidence type="ECO:0000313" key="1">
    <source>
        <dbReference type="EMBL" id="PZQ81797.1"/>
    </source>
</evidence>
<dbReference type="InterPro" id="IPR009553">
    <property type="entry name" value="DUF1173"/>
</dbReference>
<accession>A0A2W5SFZ5</accession>
<evidence type="ECO:0000313" key="2">
    <source>
        <dbReference type="Proteomes" id="UP000248887"/>
    </source>
</evidence>
<organism evidence="1 2">
    <name type="scientific">Ancylobacter novellus</name>
    <name type="common">Thiobacillus novellus</name>
    <dbReference type="NCBI Taxonomy" id="921"/>
    <lineage>
        <taxon>Bacteria</taxon>
        <taxon>Pseudomonadati</taxon>
        <taxon>Pseudomonadota</taxon>
        <taxon>Alphaproteobacteria</taxon>
        <taxon>Hyphomicrobiales</taxon>
        <taxon>Xanthobacteraceae</taxon>
        <taxon>Ancylobacter</taxon>
    </lineage>
</organism>
<name>A0A2W5SFZ5_ANCNO</name>
<comment type="caution">
    <text evidence="1">The sequence shown here is derived from an EMBL/GenBank/DDBJ whole genome shotgun (WGS) entry which is preliminary data.</text>
</comment>
<reference evidence="1 2" key="1">
    <citation type="submission" date="2017-08" db="EMBL/GenBank/DDBJ databases">
        <title>Infants hospitalized years apart are colonized by the same room-sourced microbial strains.</title>
        <authorList>
            <person name="Brooks B."/>
            <person name="Olm M.R."/>
            <person name="Firek B.A."/>
            <person name="Baker R."/>
            <person name="Thomas B.C."/>
            <person name="Morowitz M.J."/>
            <person name="Banfield J.F."/>
        </authorList>
    </citation>
    <scope>NUCLEOTIDE SEQUENCE [LARGE SCALE GENOMIC DNA]</scope>
    <source>
        <strain evidence="1">S2_005_001_R2_27</strain>
    </source>
</reference>
<sequence>MRRLRIGDSEVEDTAGDIAERLADAFARREHPLCLCQPEGVPMYVARAGGRHVLKRMPGSGPRHDPDCDSYEPPHALSGLGAVDGEAIVENAEDGVTLLKLDFSLSKQAGRTAPTPRDAIDAGAVNTDGSRLSLRALLHYLWEQAEFNRWRPAMTGRRNWAVLRKFLLEAAEGKTAKGKALADVLFIPEMFDADRDAAIAQRRETFLSRALKAEGKRRSLAMLIGEVKEIAPARFGHRVVIKHLPRFPFMLNEDAHRRINTVFASELALWNATADSHLIAIATFGIDAAGIASIESIALMVVTDRWLPFENRYEVALIDALAKRGASFVKSLRYDMPAAQPMACAVLRQDGAAPLGMYIVPDGAEADYREKLDELIAESGIASWTWNIGDGAMPELPA</sequence>
<protein>
    <recommendedName>
        <fullName evidence="3">DUF1173 domain-containing protein</fullName>
    </recommendedName>
</protein>
<gene>
    <name evidence="1" type="ORF">DI549_13035</name>
</gene>
<dbReference type="EMBL" id="QFQD01000039">
    <property type="protein sequence ID" value="PZQ81797.1"/>
    <property type="molecule type" value="Genomic_DNA"/>
</dbReference>
<dbReference type="AlphaFoldDB" id="A0A2W5SFZ5"/>
<evidence type="ECO:0008006" key="3">
    <source>
        <dbReference type="Google" id="ProtNLM"/>
    </source>
</evidence>
<dbReference type="Proteomes" id="UP000248887">
    <property type="component" value="Unassembled WGS sequence"/>
</dbReference>
<proteinExistence type="predicted"/>